<dbReference type="GO" id="GO:0009279">
    <property type="term" value="C:cell outer membrane"/>
    <property type="evidence" value="ECO:0007669"/>
    <property type="project" value="UniProtKB-SubCell"/>
</dbReference>
<evidence type="ECO:0000256" key="2">
    <source>
        <dbReference type="ARBA" id="ARBA00022448"/>
    </source>
</evidence>
<dbReference type="Proteomes" id="UP000247454">
    <property type="component" value="Unassembled WGS sequence"/>
</dbReference>
<gene>
    <name evidence="11" type="ORF">C7477_10778</name>
</gene>
<evidence type="ECO:0000256" key="4">
    <source>
        <dbReference type="ARBA" id="ARBA00022692"/>
    </source>
</evidence>
<evidence type="ECO:0000256" key="10">
    <source>
        <dbReference type="RuleBase" id="RU364005"/>
    </source>
</evidence>
<keyword evidence="9 10" id="KW-0998">Cell outer membrane</keyword>
<keyword evidence="3 10" id="KW-1134">Transmembrane beta strand</keyword>
<feature type="chain" id="PRO_5016192876" description="Porin" evidence="10">
    <location>
        <begin position="23"/>
        <end position="389"/>
    </location>
</feature>
<proteinExistence type="inferred from homology"/>
<comment type="function">
    <text evidence="10">Forms passive diffusion pores that allow small molecular weight hydrophilic materials across the outer membrane.</text>
</comment>
<dbReference type="GO" id="GO:0006811">
    <property type="term" value="P:monoatomic ion transport"/>
    <property type="evidence" value="ECO:0007669"/>
    <property type="project" value="UniProtKB-KW"/>
</dbReference>
<evidence type="ECO:0000256" key="7">
    <source>
        <dbReference type="ARBA" id="ARBA00023114"/>
    </source>
</evidence>
<dbReference type="AlphaFoldDB" id="A0A318T5Q1"/>
<evidence type="ECO:0000256" key="5">
    <source>
        <dbReference type="ARBA" id="ARBA00022729"/>
    </source>
</evidence>
<keyword evidence="7 10" id="KW-0626">Porin</keyword>
<evidence type="ECO:0000313" key="11">
    <source>
        <dbReference type="EMBL" id="PYE88436.1"/>
    </source>
</evidence>
<comment type="domain">
    <text evidence="10">Consists of 16-stranded beta-barrel sheets, with large surface-exposed loops, that form a transmembrane pore at the center of each barrel. The pore is partially ocluded by a peptide loop that folds into the pore lumen.</text>
</comment>
<organism evidence="11 12">
    <name type="scientific">Phyllobacterium leguminum</name>
    <dbReference type="NCBI Taxonomy" id="314237"/>
    <lineage>
        <taxon>Bacteria</taxon>
        <taxon>Pseudomonadati</taxon>
        <taxon>Pseudomonadota</taxon>
        <taxon>Alphaproteobacteria</taxon>
        <taxon>Hyphomicrobiales</taxon>
        <taxon>Phyllobacteriaceae</taxon>
        <taxon>Phyllobacterium</taxon>
    </lineage>
</organism>
<accession>A0A318T5Q1</accession>
<keyword evidence="2 10" id="KW-0813">Transport</keyword>
<dbReference type="InterPro" id="IPR003684">
    <property type="entry name" value="Porin_alphabac"/>
</dbReference>
<comment type="subcellular location">
    <subcellularLocation>
        <location evidence="10">Cell outer membrane</location>
        <topology evidence="10">Multi-pass membrane protein</topology>
    </subcellularLocation>
</comment>
<evidence type="ECO:0000256" key="9">
    <source>
        <dbReference type="ARBA" id="ARBA00023237"/>
    </source>
</evidence>
<comment type="caution">
    <text evidence="11">The sequence shown here is derived from an EMBL/GenBank/DDBJ whole genome shotgun (WGS) entry which is preliminary data.</text>
</comment>
<dbReference type="SUPFAM" id="SSF56935">
    <property type="entry name" value="Porins"/>
    <property type="match status" value="1"/>
</dbReference>
<comment type="similarity">
    <text evidence="1 10">Belongs to the alphaproteobacteria porin family.</text>
</comment>
<keyword evidence="12" id="KW-1185">Reference proteome</keyword>
<keyword evidence="6 10" id="KW-0406">Ion transport</keyword>
<evidence type="ECO:0000313" key="12">
    <source>
        <dbReference type="Proteomes" id="UP000247454"/>
    </source>
</evidence>
<dbReference type="GO" id="GO:0015288">
    <property type="term" value="F:porin activity"/>
    <property type="evidence" value="ECO:0007669"/>
    <property type="project" value="UniProtKB-KW"/>
</dbReference>
<evidence type="ECO:0000256" key="6">
    <source>
        <dbReference type="ARBA" id="ARBA00023065"/>
    </source>
</evidence>
<evidence type="ECO:0000256" key="3">
    <source>
        <dbReference type="ARBA" id="ARBA00022452"/>
    </source>
</evidence>
<keyword evidence="8 10" id="KW-0472">Membrane</keyword>
<sequence>MNIKSLLIGSAAALTAASGAQGADAVVAAAEAEPVEFVRVCDAYGAGYLYIPGTETCFRISGYLRYDISVGDALGMTALDRRDYRGTLATGVPPTGDDLDYHDTWNKRMRFALRTHTASETELGTLRTYTETRFQWDTNNNTTQILQMDDQRDKGFGAWAQNDDVTLNFAYIELGGLRIGKDETAFRTFLGYAGNVINDDKIEPEGYDTTLISYTFTAGSGISAIISLEQGNEWWTIDSYTPHVVVGAKWAQGWGSIGVVGGYDANMEEYAIKARADLNVTDEFSLFVMGGWQSQGGYDYYQDNFYASWAGDWIGWVGGTYQFNKQTSFNAQVSYDQAKQMAVAANVAYELVPGLVITPEVLYVRDTVEIPDGIDDDVWGGILRFQRSF</sequence>
<protein>
    <recommendedName>
        <fullName evidence="10">Porin</fullName>
    </recommendedName>
</protein>
<dbReference type="EMBL" id="QJTF01000007">
    <property type="protein sequence ID" value="PYE88436.1"/>
    <property type="molecule type" value="Genomic_DNA"/>
</dbReference>
<evidence type="ECO:0000256" key="1">
    <source>
        <dbReference type="ARBA" id="ARBA00009521"/>
    </source>
</evidence>
<feature type="signal peptide" evidence="10">
    <location>
        <begin position="1"/>
        <end position="22"/>
    </location>
</feature>
<dbReference type="Pfam" id="PF02530">
    <property type="entry name" value="Porin_2"/>
    <property type="match status" value="1"/>
</dbReference>
<dbReference type="GO" id="GO:0046930">
    <property type="term" value="C:pore complex"/>
    <property type="evidence" value="ECO:0007669"/>
    <property type="project" value="UniProtKB-KW"/>
</dbReference>
<reference evidence="11 12" key="1">
    <citation type="submission" date="2018-06" db="EMBL/GenBank/DDBJ databases">
        <title>Genomic Encyclopedia of Type Strains, Phase III (KMG-III): the genomes of soil and plant-associated and newly described type strains.</title>
        <authorList>
            <person name="Whitman W."/>
        </authorList>
    </citation>
    <scope>NUCLEOTIDE SEQUENCE [LARGE SCALE GENOMIC DNA]</scope>
    <source>
        <strain evidence="11 12">ORS 1419</strain>
    </source>
</reference>
<dbReference type="OrthoDB" id="7801681at2"/>
<keyword evidence="5 10" id="KW-0732">Signal</keyword>
<dbReference type="RefSeq" id="WP_110750792.1">
    <property type="nucleotide sequence ID" value="NZ_QJTF01000007.1"/>
</dbReference>
<evidence type="ECO:0000256" key="8">
    <source>
        <dbReference type="ARBA" id="ARBA00023136"/>
    </source>
</evidence>
<keyword evidence="4 10" id="KW-0812">Transmembrane</keyword>
<name>A0A318T5Q1_9HYPH</name>